<feature type="binding site" evidence="8">
    <location>
        <position position="331"/>
    </location>
    <ligand>
        <name>Fe cation</name>
        <dbReference type="ChEBI" id="CHEBI:24875"/>
    </ligand>
</feature>
<keyword evidence="5 8" id="KW-0408">Iron</keyword>
<comment type="similarity">
    <text evidence="8">Belongs to the KAE1 / TsaD family.</text>
</comment>
<comment type="cofactor">
    <cofactor evidence="8">
        <name>Fe(2+)</name>
        <dbReference type="ChEBI" id="CHEBI:29033"/>
    </cofactor>
    <text evidence="8">Binds 1 Fe(2+) ion per subunit.</text>
</comment>
<dbReference type="PRINTS" id="PR00789">
    <property type="entry name" value="OSIALOPTASE"/>
</dbReference>
<evidence type="ECO:0000313" key="11">
    <source>
        <dbReference type="Proteomes" id="UP000229600"/>
    </source>
</evidence>
<dbReference type="EC" id="2.3.1.234" evidence="8"/>
<dbReference type="SUPFAM" id="SSF53067">
    <property type="entry name" value="Actin-like ATPase domain"/>
    <property type="match status" value="2"/>
</dbReference>
<comment type="catalytic activity">
    <reaction evidence="7 8">
        <text>L-threonylcarbamoyladenylate + adenosine(37) in tRNA = N(6)-L-threonylcarbamoyladenosine(37) in tRNA + AMP + H(+)</text>
        <dbReference type="Rhea" id="RHEA:37059"/>
        <dbReference type="Rhea" id="RHEA-COMP:10162"/>
        <dbReference type="Rhea" id="RHEA-COMP:10163"/>
        <dbReference type="ChEBI" id="CHEBI:15378"/>
        <dbReference type="ChEBI" id="CHEBI:73682"/>
        <dbReference type="ChEBI" id="CHEBI:74411"/>
        <dbReference type="ChEBI" id="CHEBI:74418"/>
        <dbReference type="ChEBI" id="CHEBI:456215"/>
        <dbReference type="EC" id="2.3.1.234"/>
    </reaction>
</comment>
<dbReference type="Gene3D" id="3.30.420.40">
    <property type="match status" value="2"/>
</dbReference>
<name>A0A2H0N412_9BACT</name>
<keyword evidence="3 8" id="KW-0819">tRNA processing</keyword>
<dbReference type="HAMAP" id="MF_01445">
    <property type="entry name" value="TsaD"/>
    <property type="match status" value="1"/>
</dbReference>
<evidence type="ECO:0000256" key="6">
    <source>
        <dbReference type="ARBA" id="ARBA00023315"/>
    </source>
</evidence>
<gene>
    <name evidence="8 10" type="primary">tsaD</name>
    <name evidence="10" type="ORF">COV59_05655</name>
</gene>
<dbReference type="PANTHER" id="PTHR11735:SF6">
    <property type="entry name" value="TRNA N6-ADENOSINE THREONYLCARBAMOYLTRANSFERASE, MITOCHONDRIAL"/>
    <property type="match status" value="1"/>
</dbReference>
<feature type="binding site" evidence="8">
    <location>
        <position position="301"/>
    </location>
    <ligand>
        <name>substrate</name>
    </ligand>
</feature>
<dbReference type="PANTHER" id="PTHR11735">
    <property type="entry name" value="TRNA N6-ADENOSINE THREONYLCARBAMOYLTRANSFERASE"/>
    <property type="match status" value="1"/>
</dbReference>
<dbReference type="InterPro" id="IPR017861">
    <property type="entry name" value="KAE1/TsaD"/>
</dbReference>
<dbReference type="PROSITE" id="PS01016">
    <property type="entry name" value="GLYCOPROTEASE"/>
    <property type="match status" value="1"/>
</dbReference>
<evidence type="ECO:0000313" key="10">
    <source>
        <dbReference type="EMBL" id="PIR03642.1"/>
    </source>
</evidence>
<comment type="function">
    <text evidence="8">Required for the formation of a threonylcarbamoyl group on adenosine at position 37 (t(6)A37) in tRNAs that read codons beginning with adenine. Is involved in the transfer of the threonylcarbamoyl moiety of threonylcarbamoyl-AMP (TC-AMP) to the N6 group of A37, together with TsaE and TsaB. TsaD likely plays a direct catalytic role in this reaction.</text>
</comment>
<evidence type="ECO:0000256" key="4">
    <source>
        <dbReference type="ARBA" id="ARBA00022723"/>
    </source>
</evidence>
<feature type="binding site" evidence="8">
    <location>
        <position position="190"/>
    </location>
    <ligand>
        <name>substrate</name>
    </ligand>
</feature>
<accession>A0A2H0N412</accession>
<dbReference type="InterPro" id="IPR000905">
    <property type="entry name" value="Gcp-like_dom"/>
</dbReference>
<dbReference type="Proteomes" id="UP000229600">
    <property type="component" value="Unassembled WGS sequence"/>
</dbReference>
<feature type="binding site" evidence="8">
    <location>
        <position position="117"/>
    </location>
    <ligand>
        <name>Fe cation</name>
        <dbReference type="ChEBI" id="CHEBI:24875"/>
    </ligand>
</feature>
<keyword evidence="4 8" id="KW-0479">Metal-binding</keyword>
<evidence type="ECO:0000256" key="5">
    <source>
        <dbReference type="ARBA" id="ARBA00023004"/>
    </source>
</evidence>
<dbReference type="InterPro" id="IPR017860">
    <property type="entry name" value="Peptidase_M22_CS"/>
</dbReference>
<evidence type="ECO:0000256" key="7">
    <source>
        <dbReference type="ARBA" id="ARBA00048117"/>
    </source>
</evidence>
<organism evidence="10 11">
    <name type="scientific">Candidatus Magasanikbacteria bacterium CG11_big_fil_rev_8_21_14_0_20_39_34</name>
    <dbReference type="NCBI Taxonomy" id="1974653"/>
    <lineage>
        <taxon>Bacteria</taxon>
        <taxon>Candidatus Magasanikiibacteriota</taxon>
    </lineage>
</organism>
<evidence type="ECO:0000259" key="9">
    <source>
        <dbReference type="Pfam" id="PF00814"/>
    </source>
</evidence>
<dbReference type="InterPro" id="IPR043129">
    <property type="entry name" value="ATPase_NBD"/>
</dbReference>
<dbReference type="GO" id="GO:0005506">
    <property type="term" value="F:iron ion binding"/>
    <property type="evidence" value="ECO:0007669"/>
    <property type="project" value="UniProtKB-UniRule"/>
</dbReference>
<keyword evidence="1 8" id="KW-0963">Cytoplasm</keyword>
<dbReference type="GO" id="GO:0002949">
    <property type="term" value="P:tRNA threonylcarbamoyladenosine modification"/>
    <property type="evidence" value="ECO:0007669"/>
    <property type="project" value="UniProtKB-UniRule"/>
</dbReference>
<keyword evidence="6 8" id="KW-0012">Acyltransferase</keyword>
<feature type="binding site" evidence="8">
    <location>
        <begin position="144"/>
        <end position="148"/>
    </location>
    <ligand>
        <name>substrate</name>
    </ligand>
</feature>
<dbReference type="InterPro" id="IPR022450">
    <property type="entry name" value="TsaD"/>
</dbReference>
<dbReference type="FunFam" id="3.30.420.40:FF:000040">
    <property type="entry name" value="tRNA N6-adenosine threonylcarbamoyltransferase"/>
    <property type="match status" value="1"/>
</dbReference>
<reference evidence="10 11" key="1">
    <citation type="submission" date="2017-09" db="EMBL/GenBank/DDBJ databases">
        <title>Depth-based differentiation of microbial function through sediment-hosted aquifers and enrichment of novel symbionts in the deep terrestrial subsurface.</title>
        <authorList>
            <person name="Probst A.J."/>
            <person name="Ladd B."/>
            <person name="Jarett J.K."/>
            <person name="Geller-Mcgrath D.E."/>
            <person name="Sieber C.M."/>
            <person name="Emerson J.B."/>
            <person name="Anantharaman K."/>
            <person name="Thomas B.C."/>
            <person name="Malmstrom R."/>
            <person name="Stieglmeier M."/>
            <person name="Klingl A."/>
            <person name="Woyke T."/>
            <person name="Ryan C.M."/>
            <person name="Banfield J.F."/>
        </authorList>
    </citation>
    <scope>NUCLEOTIDE SEQUENCE [LARGE SCALE GENOMIC DNA]</scope>
    <source>
        <strain evidence="10">CG11_big_fil_rev_8_21_14_0_20_39_34</strain>
    </source>
</reference>
<feature type="domain" description="Gcp-like" evidence="9">
    <location>
        <begin position="33"/>
        <end position="337"/>
    </location>
</feature>
<keyword evidence="2 8" id="KW-0808">Transferase</keyword>
<evidence type="ECO:0000256" key="8">
    <source>
        <dbReference type="HAMAP-Rule" id="MF_01445"/>
    </source>
</evidence>
<dbReference type="GO" id="GO:0005737">
    <property type="term" value="C:cytoplasm"/>
    <property type="evidence" value="ECO:0007669"/>
    <property type="project" value="UniProtKB-SubCell"/>
</dbReference>
<comment type="subcellular location">
    <subcellularLocation>
        <location evidence="8">Cytoplasm</location>
    </subcellularLocation>
</comment>
<dbReference type="AlphaFoldDB" id="A0A2H0N412"/>
<feature type="binding site" evidence="8">
    <location>
        <position position="177"/>
    </location>
    <ligand>
        <name>substrate</name>
    </ligand>
</feature>
<comment type="caution">
    <text evidence="8">Lacks conserved residue(s) required for the propagation of feature annotation.</text>
</comment>
<evidence type="ECO:0000256" key="1">
    <source>
        <dbReference type="ARBA" id="ARBA00022490"/>
    </source>
</evidence>
<comment type="caution">
    <text evidence="10">The sequence shown here is derived from an EMBL/GenBank/DDBJ whole genome shotgun (WGS) entry which is preliminary data.</text>
</comment>
<sequence>MSLYRNVMNILAIESSCDDTSVALLNFSDTQVKILAEKTASQIEIHKKYGGVVPEVAGRTHAENIIPLIEEIMEGQKKPDAIAVTAGPGLITGLIVGVEAAKTLSYLWDIPLIPVNHIEGHLHSVFLHPDQSFSKIAFPILCLTVSGGHTEIILMKNHGVYEKIGGTRDDAAGECFDKVAKMLDLSYPGGPKISKLGKDGNPDAIPFPRPMKDTPDFDFSFSGLKTSALYWLRDNKLSAAHINLSALPVGIFAEPQNPPTLEDFCASFEGAIVDVLTHKMLRAIERYQPKTVFLVGGVSANKRLRETLEKKIKQYDEALPLYLTPLPYAMDNAAMIGVAAYWKAKNKNFTSWRDIQANPNWKIT</sequence>
<dbReference type="CDD" id="cd24133">
    <property type="entry name" value="ASKHA_NBD_TsaD_bac"/>
    <property type="match status" value="1"/>
</dbReference>
<dbReference type="NCBIfam" id="TIGR00329">
    <property type="entry name" value="gcp_kae1"/>
    <property type="match status" value="1"/>
</dbReference>
<feature type="binding site" evidence="8">
    <location>
        <position position="121"/>
    </location>
    <ligand>
        <name>Fe cation</name>
        <dbReference type="ChEBI" id="CHEBI:24875"/>
    </ligand>
</feature>
<evidence type="ECO:0000256" key="3">
    <source>
        <dbReference type="ARBA" id="ARBA00022694"/>
    </source>
</evidence>
<evidence type="ECO:0000256" key="2">
    <source>
        <dbReference type="ARBA" id="ARBA00022679"/>
    </source>
</evidence>
<dbReference type="Pfam" id="PF00814">
    <property type="entry name" value="TsaD"/>
    <property type="match status" value="1"/>
</dbReference>
<dbReference type="FunFam" id="3.30.420.40:FF:000012">
    <property type="entry name" value="tRNA N6-adenosine threonylcarbamoyltransferase"/>
    <property type="match status" value="1"/>
</dbReference>
<dbReference type="EMBL" id="PCWN01000011">
    <property type="protein sequence ID" value="PIR03642.1"/>
    <property type="molecule type" value="Genomic_DNA"/>
</dbReference>
<dbReference type="GO" id="GO:0061711">
    <property type="term" value="F:tRNA N(6)-L-threonylcarbamoyladenine synthase activity"/>
    <property type="evidence" value="ECO:0007669"/>
    <property type="project" value="UniProtKB-EC"/>
</dbReference>
<dbReference type="NCBIfam" id="TIGR03723">
    <property type="entry name" value="T6A_TsaD_YgjD"/>
    <property type="match status" value="1"/>
</dbReference>
<protein>
    <recommendedName>
        <fullName evidence="8">tRNA N6-adenosine threonylcarbamoyltransferase</fullName>
        <ecNumber evidence="8">2.3.1.234</ecNumber>
    </recommendedName>
    <alternativeName>
        <fullName evidence="8">N6-L-threonylcarbamoyladenine synthase</fullName>
        <shortName evidence="8">t(6)A synthase</shortName>
    </alternativeName>
    <alternativeName>
        <fullName evidence="8">t(6)A37 threonylcarbamoyladenosine biosynthesis protein TsaD</fullName>
    </alternativeName>
    <alternativeName>
        <fullName evidence="8">tRNA threonylcarbamoyladenosine biosynthesis protein TsaD</fullName>
    </alternativeName>
</protein>
<proteinExistence type="inferred from homology"/>